<comment type="catalytic activity">
    <reaction evidence="5 6">
        <text>dTDP-beta-L-rhamnose + NADP(+) = dTDP-4-dehydro-beta-L-rhamnose + NADPH + H(+)</text>
        <dbReference type="Rhea" id="RHEA:21796"/>
        <dbReference type="ChEBI" id="CHEBI:15378"/>
        <dbReference type="ChEBI" id="CHEBI:57510"/>
        <dbReference type="ChEBI" id="CHEBI:57783"/>
        <dbReference type="ChEBI" id="CHEBI:58349"/>
        <dbReference type="ChEBI" id="CHEBI:62830"/>
        <dbReference type="EC" id="1.1.1.133"/>
    </reaction>
</comment>
<evidence type="ECO:0000259" key="7">
    <source>
        <dbReference type="Pfam" id="PF04321"/>
    </source>
</evidence>
<comment type="similarity">
    <text evidence="2 6">Belongs to the dTDP-4-dehydrorhamnose reductase family.</text>
</comment>
<dbReference type="UniPathway" id="UPA00124"/>
<dbReference type="OrthoDB" id="9803892at2"/>
<dbReference type="PANTHER" id="PTHR10491:SF4">
    <property type="entry name" value="METHIONINE ADENOSYLTRANSFERASE 2 SUBUNIT BETA"/>
    <property type="match status" value="1"/>
</dbReference>
<sequence>MILIFGGGGQLGQELQRTAALKAMPYTAISHADVDISDTAAVSQALSAARPSIVVNAAAYTKVDLAEKDPDAARLGNEIGPGVIAAACAAAGTPLIHISTDYVFDGSKEGPYVETDPIAPLGVYGATKAAGEEAVRKAAPRHVILRTSWVFGAFGANFLKTMLRLARERDELRVVADQRGCPTSTGDIAGAILQIAPRLRSEVYGSEVYGLYHFAGAGSASWHEFASRIIDAQAPFTGRHPKVTAIATSDYPTPARRPANSVFDCGKFIRTFGFGPRPWTLETDAVVRELFAAD</sequence>
<dbReference type="EC" id="1.1.1.133" evidence="3 6"/>
<dbReference type="SUPFAM" id="SSF51735">
    <property type="entry name" value="NAD(P)-binding Rossmann-fold domains"/>
    <property type="match status" value="1"/>
</dbReference>
<dbReference type="Gene3D" id="3.90.25.10">
    <property type="entry name" value="UDP-galactose 4-epimerase, domain 1"/>
    <property type="match status" value="1"/>
</dbReference>
<evidence type="ECO:0000313" key="9">
    <source>
        <dbReference type="Proteomes" id="UP000198755"/>
    </source>
</evidence>
<dbReference type="Pfam" id="PF04321">
    <property type="entry name" value="RmlD_sub_bind"/>
    <property type="match status" value="1"/>
</dbReference>
<keyword evidence="9" id="KW-1185">Reference proteome</keyword>
<dbReference type="InterPro" id="IPR029903">
    <property type="entry name" value="RmlD-like-bd"/>
</dbReference>
<organism evidence="8 9">
    <name type="scientific">Methylocapsa palsarum</name>
    <dbReference type="NCBI Taxonomy" id="1612308"/>
    <lineage>
        <taxon>Bacteria</taxon>
        <taxon>Pseudomonadati</taxon>
        <taxon>Pseudomonadota</taxon>
        <taxon>Alphaproteobacteria</taxon>
        <taxon>Hyphomicrobiales</taxon>
        <taxon>Beijerinckiaceae</taxon>
        <taxon>Methylocapsa</taxon>
    </lineage>
</organism>
<dbReference type="CDD" id="cd05254">
    <property type="entry name" value="dTDP_HR_like_SDR_e"/>
    <property type="match status" value="1"/>
</dbReference>
<dbReference type="GO" id="GO:0008831">
    <property type="term" value="F:dTDP-4-dehydrorhamnose reductase activity"/>
    <property type="evidence" value="ECO:0007669"/>
    <property type="project" value="UniProtKB-EC"/>
</dbReference>
<dbReference type="Proteomes" id="UP000198755">
    <property type="component" value="Unassembled WGS sequence"/>
</dbReference>
<keyword evidence="6" id="KW-0560">Oxidoreductase</keyword>
<evidence type="ECO:0000313" key="8">
    <source>
        <dbReference type="EMBL" id="SFK73968.1"/>
    </source>
</evidence>
<evidence type="ECO:0000256" key="1">
    <source>
        <dbReference type="ARBA" id="ARBA00004781"/>
    </source>
</evidence>
<gene>
    <name evidence="8" type="ORF">SAMN05444581_11748</name>
</gene>
<protein>
    <recommendedName>
        <fullName evidence="4 6">dTDP-4-dehydrorhamnose reductase</fullName>
        <ecNumber evidence="3 6">1.1.1.133</ecNumber>
    </recommendedName>
</protein>
<evidence type="ECO:0000256" key="5">
    <source>
        <dbReference type="ARBA" id="ARBA00048200"/>
    </source>
</evidence>
<name>A0A1I4BYT0_9HYPH</name>
<evidence type="ECO:0000256" key="2">
    <source>
        <dbReference type="ARBA" id="ARBA00010944"/>
    </source>
</evidence>
<accession>A0A1I4BYT0</accession>
<evidence type="ECO:0000256" key="3">
    <source>
        <dbReference type="ARBA" id="ARBA00012929"/>
    </source>
</evidence>
<comment type="cofactor">
    <cofactor evidence="6">
        <name>Mg(2+)</name>
        <dbReference type="ChEBI" id="CHEBI:18420"/>
    </cofactor>
    <text evidence="6">Binds 1 Mg(2+) ion per monomer.</text>
</comment>
<comment type="function">
    <text evidence="6">Catalyzes the reduction of dTDP-6-deoxy-L-lyxo-4-hexulose to yield dTDP-L-rhamnose.</text>
</comment>
<dbReference type="Gene3D" id="3.40.50.720">
    <property type="entry name" value="NAD(P)-binding Rossmann-like Domain"/>
    <property type="match status" value="1"/>
</dbReference>
<proteinExistence type="inferred from homology"/>
<feature type="domain" description="RmlD-like substrate binding" evidence="7">
    <location>
        <begin position="2"/>
        <end position="289"/>
    </location>
</feature>
<keyword evidence="6" id="KW-0521">NADP</keyword>
<dbReference type="STRING" id="1612308.SAMN05444581_11748"/>
<evidence type="ECO:0000256" key="4">
    <source>
        <dbReference type="ARBA" id="ARBA00017099"/>
    </source>
</evidence>
<dbReference type="NCBIfam" id="TIGR01214">
    <property type="entry name" value="rmlD"/>
    <property type="match status" value="1"/>
</dbReference>
<comment type="pathway">
    <text evidence="1 6">Carbohydrate biosynthesis; dTDP-L-rhamnose biosynthesis.</text>
</comment>
<dbReference type="PANTHER" id="PTHR10491">
    <property type="entry name" value="DTDP-4-DEHYDRORHAMNOSE REDUCTASE"/>
    <property type="match status" value="1"/>
</dbReference>
<dbReference type="EMBL" id="FOSN01000017">
    <property type="protein sequence ID" value="SFK73968.1"/>
    <property type="molecule type" value="Genomic_DNA"/>
</dbReference>
<dbReference type="GO" id="GO:0019305">
    <property type="term" value="P:dTDP-rhamnose biosynthetic process"/>
    <property type="evidence" value="ECO:0007669"/>
    <property type="project" value="UniProtKB-UniPathway"/>
</dbReference>
<dbReference type="AlphaFoldDB" id="A0A1I4BYT0"/>
<dbReference type="InterPro" id="IPR005913">
    <property type="entry name" value="dTDP_dehydrorham_reduct"/>
</dbReference>
<dbReference type="RefSeq" id="WP_091685477.1">
    <property type="nucleotide sequence ID" value="NZ_FOSN01000017.1"/>
</dbReference>
<dbReference type="InterPro" id="IPR036291">
    <property type="entry name" value="NAD(P)-bd_dom_sf"/>
</dbReference>
<evidence type="ECO:0000256" key="6">
    <source>
        <dbReference type="RuleBase" id="RU364082"/>
    </source>
</evidence>
<reference evidence="8 9" key="1">
    <citation type="submission" date="2016-10" db="EMBL/GenBank/DDBJ databases">
        <authorList>
            <person name="de Groot N.N."/>
        </authorList>
    </citation>
    <scope>NUCLEOTIDE SEQUENCE [LARGE SCALE GENOMIC DNA]</scope>
    <source>
        <strain evidence="8 9">NE2</strain>
    </source>
</reference>